<evidence type="ECO:0000313" key="7">
    <source>
        <dbReference type="EMBL" id="ATB32595.1"/>
    </source>
</evidence>
<dbReference type="PROSITE" id="PS00583">
    <property type="entry name" value="PFKB_KINASES_1"/>
    <property type="match status" value="1"/>
</dbReference>
<dbReference type="GO" id="GO:0016301">
    <property type="term" value="F:kinase activity"/>
    <property type="evidence" value="ECO:0007669"/>
    <property type="project" value="UniProtKB-KW"/>
</dbReference>
<protein>
    <submittedName>
        <fullName evidence="7">Ribokinase</fullName>
    </submittedName>
</protein>
<dbReference type="Proteomes" id="UP000217289">
    <property type="component" value="Chromosome"/>
</dbReference>
<dbReference type="AlphaFoldDB" id="A0A250ILG1"/>
<dbReference type="PROSITE" id="PS00584">
    <property type="entry name" value="PFKB_KINASES_2"/>
    <property type="match status" value="1"/>
</dbReference>
<dbReference type="InterPro" id="IPR050306">
    <property type="entry name" value="PfkB_Carbo_kinase"/>
</dbReference>
<dbReference type="PANTHER" id="PTHR43085:SF1">
    <property type="entry name" value="PSEUDOURIDINE KINASE-RELATED"/>
    <property type="match status" value="1"/>
</dbReference>
<keyword evidence="4 7" id="KW-0418">Kinase</keyword>
<dbReference type="SUPFAM" id="SSF53613">
    <property type="entry name" value="Ribokinase-like"/>
    <property type="match status" value="1"/>
</dbReference>
<keyword evidence="3" id="KW-0547">Nucleotide-binding</keyword>
<evidence type="ECO:0000313" key="8">
    <source>
        <dbReference type="Proteomes" id="UP000217289"/>
    </source>
</evidence>
<sequence length="322" mass="34270">MTRLIAFGEALVDMLSSRLGTSSAQETFTPYAGGAPANVAVACARLGVPSLFVGMLGRDRFGDFILDELSSHGVDVSHVARTGEAKTALAFVSRDASGERRFDFYRPPSADLLYRPEHLPANLFDSESILHLCSNTLTEEAITATTFAVAERAAAAGALISVDANIRANLWPGHRVDTARVTALLDQAQLIKLAREELDLLRGAASEESYLQARLASGAALIVITDGGEPVTAVTAHGQLRVTPPKVQVVDTTAAGDAFIGGLLSRLVDARLTRGTLSTWTADEARMRESLEFATRCGAFTVTRPGSYAALPRRDDLAALRS</sequence>
<evidence type="ECO:0000256" key="5">
    <source>
        <dbReference type="ARBA" id="ARBA00022840"/>
    </source>
</evidence>
<dbReference type="InterPro" id="IPR011611">
    <property type="entry name" value="PfkB_dom"/>
</dbReference>
<dbReference type="OrthoDB" id="9795789at2"/>
<gene>
    <name evidence="7" type="ORF">MEBOL_006083</name>
</gene>
<keyword evidence="5" id="KW-0067">ATP-binding</keyword>
<evidence type="ECO:0000259" key="6">
    <source>
        <dbReference type="Pfam" id="PF00294"/>
    </source>
</evidence>
<evidence type="ECO:0000256" key="2">
    <source>
        <dbReference type="ARBA" id="ARBA00022679"/>
    </source>
</evidence>
<keyword evidence="8" id="KW-1185">Reference proteome</keyword>
<reference evidence="7 8" key="1">
    <citation type="submission" date="2017-06" db="EMBL/GenBank/DDBJ databases">
        <authorList>
            <person name="Kim H.J."/>
            <person name="Triplett B.A."/>
        </authorList>
    </citation>
    <scope>NUCLEOTIDE SEQUENCE [LARGE SCALE GENOMIC DNA]</scope>
    <source>
        <strain evidence="7 8">DSM 14713</strain>
    </source>
</reference>
<dbReference type="PANTHER" id="PTHR43085">
    <property type="entry name" value="HEXOKINASE FAMILY MEMBER"/>
    <property type="match status" value="1"/>
</dbReference>
<dbReference type="EMBL" id="CP022163">
    <property type="protein sequence ID" value="ATB32595.1"/>
    <property type="molecule type" value="Genomic_DNA"/>
</dbReference>
<evidence type="ECO:0000256" key="1">
    <source>
        <dbReference type="ARBA" id="ARBA00010688"/>
    </source>
</evidence>
<keyword evidence="2" id="KW-0808">Transferase</keyword>
<name>A0A250ILG1_9BACT</name>
<dbReference type="CDD" id="cd01167">
    <property type="entry name" value="bac_FRK"/>
    <property type="match status" value="1"/>
</dbReference>
<dbReference type="Pfam" id="PF00294">
    <property type="entry name" value="PfkB"/>
    <property type="match status" value="1"/>
</dbReference>
<evidence type="ECO:0000256" key="4">
    <source>
        <dbReference type="ARBA" id="ARBA00022777"/>
    </source>
</evidence>
<dbReference type="InterPro" id="IPR029056">
    <property type="entry name" value="Ribokinase-like"/>
</dbReference>
<proteinExistence type="inferred from homology"/>
<evidence type="ECO:0000256" key="3">
    <source>
        <dbReference type="ARBA" id="ARBA00022741"/>
    </source>
</evidence>
<feature type="domain" description="Carbohydrate kinase PfkB" evidence="6">
    <location>
        <begin position="1"/>
        <end position="312"/>
    </location>
</feature>
<dbReference type="KEGG" id="mbd:MEBOL_006083"/>
<dbReference type="Gene3D" id="3.40.1190.20">
    <property type="match status" value="1"/>
</dbReference>
<organism evidence="7 8">
    <name type="scientific">Melittangium boletus DSM 14713</name>
    <dbReference type="NCBI Taxonomy" id="1294270"/>
    <lineage>
        <taxon>Bacteria</taxon>
        <taxon>Pseudomonadati</taxon>
        <taxon>Myxococcota</taxon>
        <taxon>Myxococcia</taxon>
        <taxon>Myxococcales</taxon>
        <taxon>Cystobacterineae</taxon>
        <taxon>Archangiaceae</taxon>
        <taxon>Melittangium</taxon>
    </lineage>
</organism>
<comment type="similarity">
    <text evidence="1">Belongs to the carbohydrate kinase PfkB family.</text>
</comment>
<dbReference type="InterPro" id="IPR002173">
    <property type="entry name" value="Carboh/pur_kinase_PfkB_CS"/>
</dbReference>
<dbReference type="GO" id="GO:0005524">
    <property type="term" value="F:ATP binding"/>
    <property type="evidence" value="ECO:0007669"/>
    <property type="project" value="UniProtKB-KW"/>
</dbReference>
<accession>A0A250ILG1</accession>
<dbReference type="RefSeq" id="WP_095980754.1">
    <property type="nucleotide sequence ID" value="NZ_CP022163.1"/>
</dbReference>